<organism evidence="1 2">
    <name type="scientific">Tanacetum coccineum</name>
    <dbReference type="NCBI Taxonomy" id="301880"/>
    <lineage>
        <taxon>Eukaryota</taxon>
        <taxon>Viridiplantae</taxon>
        <taxon>Streptophyta</taxon>
        <taxon>Embryophyta</taxon>
        <taxon>Tracheophyta</taxon>
        <taxon>Spermatophyta</taxon>
        <taxon>Magnoliopsida</taxon>
        <taxon>eudicotyledons</taxon>
        <taxon>Gunneridae</taxon>
        <taxon>Pentapetalae</taxon>
        <taxon>asterids</taxon>
        <taxon>campanulids</taxon>
        <taxon>Asterales</taxon>
        <taxon>Asteraceae</taxon>
        <taxon>Asteroideae</taxon>
        <taxon>Anthemideae</taxon>
        <taxon>Anthemidinae</taxon>
        <taxon>Tanacetum</taxon>
    </lineage>
</organism>
<dbReference type="EMBL" id="BQNB010018890">
    <property type="protein sequence ID" value="GJT79341.1"/>
    <property type="molecule type" value="Genomic_DNA"/>
</dbReference>
<accession>A0ABQ5GUL0</accession>
<protein>
    <submittedName>
        <fullName evidence="1">Uncharacterized protein</fullName>
    </submittedName>
</protein>
<dbReference type="Proteomes" id="UP001151760">
    <property type="component" value="Unassembled WGS sequence"/>
</dbReference>
<keyword evidence="2" id="KW-1185">Reference proteome</keyword>
<reference evidence="1" key="2">
    <citation type="submission" date="2022-01" db="EMBL/GenBank/DDBJ databases">
        <authorList>
            <person name="Yamashiro T."/>
            <person name="Shiraishi A."/>
            <person name="Satake H."/>
            <person name="Nakayama K."/>
        </authorList>
    </citation>
    <scope>NUCLEOTIDE SEQUENCE</scope>
</reference>
<gene>
    <name evidence="1" type="ORF">Tco_1053683</name>
</gene>
<proteinExistence type="predicted"/>
<evidence type="ECO:0000313" key="2">
    <source>
        <dbReference type="Proteomes" id="UP001151760"/>
    </source>
</evidence>
<reference evidence="1" key="1">
    <citation type="journal article" date="2022" name="Int. J. Mol. Sci.">
        <title>Draft Genome of Tanacetum Coccineum: Genomic Comparison of Closely Related Tanacetum-Family Plants.</title>
        <authorList>
            <person name="Yamashiro T."/>
            <person name="Shiraishi A."/>
            <person name="Nakayama K."/>
            <person name="Satake H."/>
        </authorList>
    </citation>
    <scope>NUCLEOTIDE SEQUENCE</scope>
</reference>
<comment type="caution">
    <text evidence="1">The sequence shown here is derived from an EMBL/GenBank/DDBJ whole genome shotgun (WGS) entry which is preliminary data.</text>
</comment>
<name>A0ABQ5GUL0_9ASTR</name>
<evidence type="ECO:0000313" key="1">
    <source>
        <dbReference type="EMBL" id="GJT79341.1"/>
    </source>
</evidence>
<sequence>MDLTAATKNRFMELNELMELRDGVYENTRVYKERTKRWHDSRLRWDKNFKVGDKVLPFNSRFKMHPGKLKSRWYGPNVEVDINKKTERLLEDKPIRRIHQRRYGVSVLALPKTTKETRSNTPYLGKDYEWYNELTDRNLKEEALKQKAIYEKSWGNASQSEMNFCAWLKRSFGNFHELDYELLIKLQDYWWKVNDHECSPFSYWMNYIQGPYANYYRNILDKEEHEDEDRCELFDDQERPVCNIKRFEMIKYSFRKDEEYVVVKENEYDDLTSTSKEVIHAYQEIFRMMDEGWMITHTE</sequence>